<proteinExistence type="predicted"/>
<protein>
    <submittedName>
        <fullName evidence="1">Uncharacterized protein</fullName>
    </submittedName>
</protein>
<gene>
    <name evidence="1" type="ORF">BE15_41590</name>
</gene>
<dbReference type="RefSeq" id="WP_061610742.1">
    <property type="nucleotide sequence ID" value="NZ_JEMA01000777.1"/>
</dbReference>
<dbReference type="AlphaFoldDB" id="A0A150QDT8"/>
<evidence type="ECO:0000313" key="2">
    <source>
        <dbReference type="Proteomes" id="UP000075260"/>
    </source>
</evidence>
<evidence type="ECO:0000313" key="1">
    <source>
        <dbReference type="EMBL" id="KYF66073.1"/>
    </source>
</evidence>
<dbReference type="Pfam" id="PF19715">
    <property type="entry name" value="DUF6210"/>
    <property type="match status" value="1"/>
</dbReference>
<dbReference type="EMBL" id="JEMA01000777">
    <property type="protein sequence ID" value="KYF66073.1"/>
    <property type="molecule type" value="Genomic_DNA"/>
</dbReference>
<organism evidence="1 2">
    <name type="scientific">Sorangium cellulosum</name>
    <name type="common">Polyangium cellulosum</name>
    <dbReference type="NCBI Taxonomy" id="56"/>
    <lineage>
        <taxon>Bacteria</taxon>
        <taxon>Pseudomonadati</taxon>
        <taxon>Myxococcota</taxon>
        <taxon>Polyangia</taxon>
        <taxon>Polyangiales</taxon>
        <taxon>Polyangiaceae</taxon>
        <taxon>Sorangium</taxon>
    </lineage>
</organism>
<dbReference type="OrthoDB" id="72338at2"/>
<dbReference type="PROSITE" id="PS51257">
    <property type="entry name" value="PROKAR_LIPOPROTEIN"/>
    <property type="match status" value="1"/>
</dbReference>
<dbReference type="InterPro" id="IPR046182">
    <property type="entry name" value="DUF6210"/>
</dbReference>
<comment type="caution">
    <text evidence="1">The sequence shown here is derived from an EMBL/GenBank/DDBJ whole genome shotgun (WGS) entry which is preliminary data.</text>
</comment>
<reference evidence="1 2" key="1">
    <citation type="submission" date="2014-02" db="EMBL/GenBank/DDBJ databases">
        <title>The small core and large imbalanced accessory genome model reveals a collaborative survival strategy of Sorangium cellulosum strains in nature.</title>
        <authorList>
            <person name="Han K."/>
            <person name="Peng R."/>
            <person name="Blom J."/>
            <person name="Li Y.-Z."/>
        </authorList>
    </citation>
    <scope>NUCLEOTIDE SEQUENCE [LARGE SCALE GENOMIC DNA]</scope>
    <source>
        <strain evidence="1 2">So0008-312</strain>
    </source>
</reference>
<sequence>MRMPVVDLGSAVGFGAIVSFPSGVLYSNQTGGTSCLHPEIEGIYVPLANDCLLPGNTLVGPEIELYAYFDGPKHLGAGATRGLDEEDAGFINGVLARYMLSGFLAVDQSRLKDSHEAWVWSVLTGEPELSHGFSGFGPYPRAAVLTWSNTD</sequence>
<dbReference type="Proteomes" id="UP000075260">
    <property type="component" value="Unassembled WGS sequence"/>
</dbReference>
<accession>A0A150QDT8</accession>
<name>A0A150QDT8_SORCE</name>